<dbReference type="InterPro" id="IPR013325">
    <property type="entry name" value="RNA_pol_sigma_r2"/>
</dbReference>
<protein>
    <recommendedName>
        <fullName evidence="6">RNA polymerase sigma factor</fullName>
    </recommendedName>
</protein>
<evidence type="ECO:0000256" key="5">
    <source>
        <dbReference type="ARBA" id="ARBA00023163"/>
    </source>
</evidence>
<dbReference type="InterPro" id="IPR000838">
    <property type="entry name" value="RNA_pol_sigma70_ECF_CS"/>
</dbReference>
<dbReference type="InterPro" id="IPR039425">
    <property type="entry name" value="RNA_pol_sigma-70-like"/>
</dbReference>
<keyword evidence="4 6" id="KW-0238">DNA-binding</keyword>
<dbReference type="InterPro" id="IPR036388">
    <property type="entry name" value="WH-like_DNA-bd_sf"/>
</dbReference>
<evidence type="ECO:0000259" key="8">
    <source>
        <dbReference type="Pfam" id="PF04542"/>
    </source>
</evidence>
<dbReference type="STRING" id="380248.SAMN05216251_101418"/>
<keyword evidence="3 6" id="KW-0731">Sigma factor</keyword>
<name>A0A1I1XP61_9ACTN</name>
<dbReference type="Gene3D" id="1.10.1740.10">
    <property type="match status" value="1"/>
</dbReference>
<dbReference type="GO" id="GO:0016987">
    <property type="term" value="F:sigma factor activity"/>
    <property type="evidence" value="ECO:0007669"/>
    <property type="project" value="UniProtKB-KW"/>
</dbReference>
<comment type="similarity">
    <text evidence="1 6">Belongs to the sigma-70 factor family. ECF subfamily.</text>
</comment>
<dbReference type="GO" id="GO:0006950">
    <property type="term" value="P:response to stress"/>
    <property type="evidence" value="ECO:0007669"/>
    <property type="project" value="UniProtKB-ARBA"/>
</dbReference>
<dbReference type="GO" id="GO:0006352">
    <property type="term" value="P:DNA-templated transcription initiation"/>
    <property type="evidence" value="ECO:0007669"/>
    <property type="project" value="InterPro"/>
</dbReference>
<keyword evidence="11" id="KW-1185">Reference proteome</keyword>
<evidence type="ECO:0000256" key="7">
    <source>
        <dbReference type="SAM" id="MobiDB-lite"/>
    </source>
</evidence>
<feature type="region of interest" description="Disordered" evidence="7">
    <location>
        <begin position="1"/>
        <end position="23"/>
    </location>
</feature>
<feature type="compositionally biased region" description="Polar residues" evidence="7">
    <location>
        <begin position="1"/>
        <end position="10"/>
    </location>
</feature>
<organism evidence="10 11">
    <name type="scientific">Actinacidiphila alni</name>
    <dbReference type="NCBI Taxonomy" id="380248"/>
    <lineage>
        <taxon>Bacteria</taxon>
        <taxon>Bacillati</taxon>
        <taxon>Actinomycetota</taxon>
        <taxon>Actinomycetes</taxon>
        <taxon>Kitasatosporales</taxon>
        <taxon>Streptomycetaceae</taxon>
        <taxon>Actinacidiphila</taxon>
    </lineage>
</organism>
<feature type="domain" description="RNA polymerase sigma-70 region 2" evidence="8">
    <location>
        <begin position="42"/>
        <end position="102"/>
    </location>
</feature>
<dbReference type="GO" id="GO:0003677">
    <property type="term" value="F:DNA binding"/>
    <property type="evidence" value="ECO:0007669"/>
    <property type="project" value="UniProtKB-KW"/>
</dbReference>
<evidence type="ECO:0000256" key="4">
    <source>
        <dbReference type="ARBA" id="ARBA00023125"/>
    </source>
</evidence>
<dbReference type="InterPro" id="IPR007627">
    <property type="entry name" value="RNA_pol_sigma70_r2"/>
</dbReference>
<evidence type="ECO:0000256" key="2">
    <source>
        <dbReference type="ARBA" id="ARBA00023015"/>
    </source>
</evidence>
<dbReference type="AlphaFoldDB" id="A0A1I1XP61"/>
<proteinExistence type="inferred from homology"/>
<evidence type="ECO:0000256" key="1">
    <source>
        <dbReference type="ARBA" id="ARBA00010641"/>
    </source>
</evidence>
<evidence type="ECO:0000256" key="3">
    <source>
        <dbReference type="ARBA" id="ARBA00023082"/>
    </source>
</evidence>
<dbReference type="InterPro" id="IPR013324">
    <property type="entry name" value="RNA_pol_sigma_r3/r4-like"/>
</dbReference>
<evidence type="ECO:0000313" key="10">
    <source>
        <dbReference type="EMBL" id="SFE07583.1"/>
    </source>
</evidence>
<dbReference type="NCBIfam" id="TIGR02937">
    <property type="entry name" value="sigma70-ECF"/>
    <property type="match status" value="1"/>
</dbReference>
<dbReference type="InterPro" id="IPR014284">
    <property type="entry name" value="RNA_pol_sigma-70_dom"/>
</dbReference>
<accession>A0A1I1XP61</accession>
<dbReference type="CDD" id="cd06171">
    <property type="entry name" value="Sigma70_r4"/>
    <property type="match status" value="1"/>
</dbReference>
<dbReference type="PANTHER" id="PTHR43133:SF8">
    <property type="entry name" value="RNA POLYMERASE SIGMA FACTOR HI_1459-RELATED"/>
    <property type="match status" value="1"/>
</dbReference>
<dbReference type="PROSITE" id="PS01063">
    <property type="entry name" value="SIGMA70_ECF"/>
    <property type="match status" value="1"/>
</dbReference>
<dbReference type="Proteomes" id="UP000199323">
    <property type="component" value="Unassembled WGS sequence"/>
</dbReference>
<dbReference type="InterPro" id="IPR007630">
    <property type="entry name" value="RNA_pol_sigma70_r4"/>
</dbReference>
<dbReference type="Pfam" id="PF04542">
    <property type="entry name" value="Sigma70_r2"/>
    <property type="match status" value="1"/>
</dbReference>
<sequence>MVKRTQNVPDTPSGGGASGLRAPSAAGGELAAARLRGEREALLRYVVKLLAPDLRHAEDVVQETLLRAWLRADQLDWQERPIRPWLFRIAHNLAVDTWRKDRAIPVGSAADVRPDTADWYDLADRVVDRRWLQLALRRLPRAHHEVLVHVHIYGRGSEEVADVLGIPRGTVKSRTHHAMRSLRRELGVAQRTVAQNHVAQDNEETAA</sequence>
<dbReference type="Gene3D" id="1.10.10.10">
    <property type="entry name" value="Winged helix-like DNA-binding domain superfamily/Winged helix DNA-binding domain"/>
    <property type="match status" value="1"/>
</dbReference>
<evidence type="ECO:0000256" key="6">
    <source>
        <dbReference type="RuleBase" id="RU000716"/>
    </source>
</evidence>
<feature type="domain" description="RNA polymerase sigma-70 region 4" evidence="9">
    <location>
        <begin position="135"/>
        <end position="183"/>
    </location>
</feature>
<dbReference type="SUPFAM" id="SSF88659">
    <property type="entry name" value="Sigma3 and sigma4 domains of RNA polymerase sigma factors"/>
    <property type="match status" value="1"/>
</dbReference>
<dbReference type="Pfam" id="PF04545">
    <property type="entry name" value="Sigma70_r4"/>
    <property type="match status" value="1"/>
</dbReference>
<keyword evidence="5 6" id="KW-0804">Transcription</keyword>
<evidence type="ECO:0000313" key="11">
    <source>
        <dbReference type="Proteomes" id="UP000199323"/>
    </source>
</evidence>
<reference evidence="10 11" key="1">
    <citation type="submission" date="2016-10" db="EMBL/GenBank/DDBJ databases">
        <authorList>
            <person name="de Groot N.N."/>
        </authorList>
    </citation>
    <scope>NUCLEOTIDE SEQUENCE [LARGE SCALE GENOMIC DNA]</scope>
    <source>
        <strain evidence="10 11">CGMCC 4.3510</strain>
    </source>
</reference>
<dbReference type="SUPFAM" id="SSF88946">
    <property type="entry name" value="Sigma2 domain of RNA polymerase sigma factors"/>
    <property type="match status" value="1"/>
</dbReference>
<gene>
    <name evidence="10" type="ORF">SAMN05216251_101418</name>
</gene>
<dbReference type="EMBL" id="FONG01000001">
    <property type="protein sequence ID" value="SFE07583.1"/>
    <property type="molecule type" value="Genomic_DNA"/>
</dbReference>
<keyword evidence="2 6" id="KW-0805">Transcription regulation</keyword>
<evidence type="ECO:0000259" key="9">
    <source>
        <dbReference type="Pfam" id="PF04545"/>
    </source>
</evidence>
<dbReference type="PANTHER" id="PTHR43133">
    <property type="entry name" value="RNA POLYMERASE ECF-TYPE SIGMA FACTO"/>
    <property type="match status" value="1"/>
</dbReference>